<protein>
    <recommendedName>
        <fullName evidence="13">mRNA export factor GLE1</fullName>
    </recommendedName>
    <alternativeName>
        <fullName evidence="15">GLE1 RNA export mediator</fullName>
    </alternativeName>
    <alternativeName>
        <fullName evidence="14">Nucleoporin GLE1</fullName>
    </alternativeName>
</protein>
<dbReference type="GO" id="GO:0031369">
    <property type="term" value="F:translation initiation factor binding"/>
    <property type="evidence" value="ECO:0007669"/>
    <property type="project" value="TreeGrafter"/>
</dbReference>
<dbReference type="Pfam" id="PF07817">
    <property type="entry name" value="GLE1"/>
    <property type="match status" value="1"/>
</dbReference>
<dbReference type="Proteomes" id="UP000694845">
    <property type="component" value="Unplaced"/>
</dbReference>
<dbReference type="OMA" id="AYMYKES"/>
<dbReference type="CTD" id="2733"/>
<evidence type="ECO:0000313" key="17">
    <source>
        <dbReference type="Proteomes" id="UP000694845"/>
    </source>
</evidence>
<keyword evidence="5" id="KW-0963">Cytoplasm</keyword>
<sequence length="697" mass="79396">MSTLQALQLSRKGGHVYDSGWYKDGRVYETLVNCMSSPKISSEIAPPVLQNCSSTLKENDEQHPPDISEGSYIGIEDCGNVEEEGSFSNNASSSTLLYSTRDIKLDDIQATLALVKTGILEILIHECEQQWDKLPKERANERRLKLEELCRHLHDQASKSSSMLAEQLDEKTRMSLQSVQCTLRDKEEMRLQRVQHQQDRYKLHVKRMEVKLKTAIQKKVEAEEEAEHKRRVAERQAYLDSMMNVHKQIKESSKKICLQLEKDKQKDFLHPDAVKIKENVDQLSQQADRLLADAKLKGASMDLVENMHKIIESLMIHQERASRIIAEADRLSQEDAARKVREAQQQAAAAVAITHTPKSELSPLAQTSLKTSQNSVLQKAISADALEEYEGIRNKHKAVMDSYGKLAQTSDPQLKKYRFDLQKAVNVPVNAISNQCGSHLMDKLQRLRSLLLGEMVNVSGRRVSASQNTEGQPFVKDLLAKKIVKQSDEQVSSNYESAFPFAAIAVTLWCEFPDVGELMLAHFYLKCPFLVPYHITKSQDQSNEDYYKSLGYNYESDGVVEKQDKYLRRMSGFMRLYAAIMITQPMPGTKKVHPYGIDHAWKWLARLLNVEPQPDITATMLFDFLEVCGNALTAAYSRQFFKLIRVLYKNYFPKIVAVTPKGSGGPVVRLQTFLERVIKEQQIQPPKGKLQADFWRT</sequence>
<organism evidence="17 19">
    <name type="scientific">Acanthaster planci</name>
    <name type="common">Crown-of-thorns starfish</name>
    <dbReference type="NCBI Taxonomy" id="133434"/>
    <lineage>
        <taxon>Eukaryota</taxon>
        <taxon>Metazoa</taxon>
        <taxon>Echinodermata</taxon>
        <taxon>Eleutherozoa</taxon>
        <taxon>Asterozoa</taxon>
        <taxon>Asteroidea</taxon>
        <taxon>Valvatacea</taxon>
        <taxon>Valvatida</taxon>
        <taxon>Acanthasteridae</taxon>
        <taxon>Acanthaster</taxon>
    </lineage>
</organism>
<dbReference type="RefSeq" id="XP_022106073.1">
    <property type="nucleotide sequence ID" value="XM_022250381.1"/>
</dbReference>
<dbReference type="FunFam" id="1.25.40.510:FF:000001">
    <property type="entry name" value="Nucleoporin GLE1 isoform 1"/>
    <property type="match status" value="1"/>
</dbReference>
<dbReference type="OrthoDB" id="420884at2759"/>
<keyword evidence="17" id="KW-1185">Reference proteome</keyword>
<name>A0A8B7ZKC3_ACAPL</name>
<keyword evidence="10" id="KW-0906">Nuclear pore complex</keyword>
<accession>A0A8B7ZKC3</accession>
<dbReference type="GO" id="GO:0016973">
    <property type="term" value="P:poly(A)+ mRNA export from nucleus"/>
    <property type="evidence" value="ECO:0007669"/>
    <property type="project" value="InterPro"/>
</dbReference>
<keyword evidence="7" id="KW-0653">Protein transport</keyword>
<evidence type="ECO:0000256" key="14">
    <source>
        <dbReference type="ARBA" id="ARBA00029983"/>
    </source>
</evidence>
<evidence type="ECO:0000313" key="18">
    <source>
        <dbReference type="RefSeq" id="XP_022106072.1"/>
    </source>
</evidence>
<evidence type="ECO:0000256" key="1">
    <source>
        <dbReference type="ARBA" id="ARBA00004496"/>
    </source>
</evidence>
<evidence type="ECO:0000256" key="15">
    <source>
        <dbReference type="ARBA" id="ARBA00030897"/>
    </source>
</evidence>
<keyword evidence="9 16" id="KW-0175">Coiled coil</keyword>
<evidence type="ECO:0000313" key="19">
    <source>
        <dbReference type="RefSeq" id="XP_022106073.1"/>
    </source>
</evidence>
<dbReference type="RefSeq" id="XP_022106072.1">
    <property type="nucleotide sequence ID" value="XM_022250380.1"/>
</dbReference>
<reference evidence="18 19" key="1">
    <citation type="submission" date="2025-04" db="UniProtKB">
        <authorList>
            <consortium name="RefSeq"/>
        </authorList>
    </citation>
    <scope>IDENTIFICATION</scope>
</reference>
<evidence type="ECO:0000256" key="10">
    <source>
        <dbReference type="ARBA" id="ARBA00023132"/>
    </source>
</evidence>
<dbReference type="InterPro" id="IPR012476">
    <property type="entry name" value="GLE1"/>
</dbReference>
<evidence type="ECO:0000256" key="2">
    <source>
        <dbReference type="ARBA" id="ARBA00004567"/>
    </source>
</evidence>
<dbReference type="Gene3D" id="1.25.40.510">
    <property type="entry name" value="GLE1-like"/>
    <property type="match status" value="1"/>
</dbReference>
<dbReference type="InterPro" id="IPR038506">
    <property type="entry name" value="GLE1-like_sf"/>
</dbReference>
<evidence type="ECO:0000256" key="13">
    <source>
        <dbReference type="ARBA" id="ARBA00026227"/>
    </source>
</evidence>
<evidence type="ECO:0000256" key="12">
    <source>
        <dbReference type="ARBA" id="ARBA00024680"/>
    </source>
</evidence>
<keyword evidence="6" id="KW-0509">mRNA transport</keyword>
<dbReference type="PANTHER" id="PTHR12960:SF0">
    <property type="entry name" value="MRNA EXPORT FACTOR GLE1"/>
    <property type="match status" value="1"/>
</dbReference>
<evidence type="ECO:0000256" key="3">
    <source>
        <dbReference type="ARBA" id="ARBA00011056"/>
    </source>
</evidence>
<evidence type="ECO:0000256" key="16">
    <source>
        <dbReference type="SAM" id="Coils"/>
    </source>
</evidence>
<evidence type="ECO:0000256" key="4">
    <source>
        <dbReference type="ARBA" id="ARBA00022448"/>
    </source>
</evidence>
<comment type="function">
    <text evidence="12">Required for the export of mRNAs containing poly(A) tails from the nucleus into the cytoplasm. May be involved in the terminal step of the mRNA transport through the nuclear pore complex (NPC).</text>
</comment>
<proteinExistence type="inferred from homology"/>
<evidence type="ECO:0000256" key="5">
    <source>
        <dbReference type="ARBA" id="ARBA00022490"/>
    </source>
</evidence>
<comment type="similarity">
    <text evidence="3">Belongs to the GLE1 family.</text>
</comment>
<dbReference type="GO" id="GO:0000822">
    <property type="term" value="F:inositol hexakisphosphate binding"/>
    <property type="evidence" value="ECO:0007669"/>
    <property type="project" value="TreeGrafter"/>
</dbReference>
<feature type="coiled-coil region" evidence="16">
    <location>
        <begin position="205"/>
        <end position="236"/>
    </location>
</feature>
<dbReference type="GO" id="GO:0044614">
    <property type="term" value="C:nuclear pore cytoplasmic filaments"/>
    <property type="evidence" value="ECO:0007669"/>
    <property type="project" value="TreeGrafter"/>
</dbReference>
<dbReference type="KEGG" id="aplc:110987561"/>
<gene>
    <name evidence="18 19" type="primary">LOC110987561</name>
</gene>
<keyword evidence="4" id="KW-0813">Transport</keyword>
<evidence type="ECO:0000256" key="6">
    <source>
        <dbReference type="ARBA" id="ARBA00022816"/>
    </source>
</evidence>
<evidence type="ECO:0000256" key="9">
    <source>
        <dbReference type="ARBA" id="ARBA00023054"/>
    </source>
</evidence>
<dbReference type="GeneID" id="110987561"/>
<evidence type="ECO:0000256" key="11">
    <source>
        <dbReference type="ARBA" id="ARBA00023242"/>
    </source>
</evidence>
<dbReference type="PANTHER" id="PTHR12960">
    <property type="entry name" value="GLE-1-RELATED"/>
    <property type="match status" value="1"/>
</dbReference>
<comment type="subcellular location">
    <subcellularLocation>
        <location evidence="1">Cytoplasm</location>
    </subcellularLocation>
    <subcellularLocation>
        <location evidence="2">Nucleus</location>
        <location evidence="2">Nuclear pore complex</location>
    </subcellularLocation>
</comment>
<dbReference type="GO" id="GO:0005737">
    <property type="term" value="C:cytoplasm"/>
    <property type="evidence" value="ECO:0007669"/>
    <property type="project" value="UniProtKB-SubCell"/>
</dbReference>
<evidence type="ECO:0000256" key="8">
    <source>
        <dbReference type="ARBA" id="ARBA00023010"/>
    </source>
</evidence>
<dbReference type="GO" id="GO:0015031">
    <property type="term" value="P:protein transport"/>
    <property type="evidence" value="ECO:0007669"/>
    <property type="project" value="UniProtKB-KW"/>
</dbReference>
<keyword evidence="8" id="KW-0811">Translocation</keyword>
<dbReference type="AlphaFoldDB" id="A0A8B7ZKC3"/>
<dbReference type="GO" id="GO:0005543">
    <property type="term" value="F:phospholipid binding"/>
    <property type="evidence" value="ECO:0007669"/>
    <property type="project" value="TreeGrafter"/>
</dbReference>
<keyword evidence="11" id="KW-0539">Nucleus</keyword>
<evidence type="ECO:0000256" key="7">
    <source>
        <dbReference type="ARBA" id="ARBA00022927"/>
    </source>
</evidence>